<feature type="transmembrane region" description="Helical" evidence="5">
    <location>
        <begin position="64"/>
        <end position="89"/>
    </location>
</feature>
<sequence>MTIFDYLVLVVLASSVIIGIARGLVKEVISLASWVVAYFVANAYGARLAAMLPDAIPGEAARLIVAFIALFIGVRLLMGLVGLAAGALMTATGLTLVDRSLGAVFGLGRALIIILAIVTVCGMTAIPQQAFWQDAQLRPAVEASARAVKPYLPEALARHVRY</sequence>
<evidence type="ECO:0000256" key="2">
    <source>
        <dbReference type="ARBA" id="ARBA00022692"/>
    </source>
</evidence>
<proteinExistence type="predicted"/>
<evidence type="ECO:0000256" key="5">
    <source>
        <dbReference type="SAM" id="Phobius"/>
    </source>
</evidence>
<keyword evidence="2 5" id="KW-0812">Transmembrane</keyword>
<feature type="transmembrane region" description="Helical" evidence="5">
    <location>
        <begin position="101"/>
        <end position="126"/>
    </location>
</feature>
<evidence type="ECO:0000256" key="4">
    <source>
        <dbReference type="ARBA" id="ARBA00023136"/>
    </source>
</evidence>
<dbReference type="InterPro" id="IPR003825">
    <property type="entry name" value="Colicin-V_CvpA"/>
</dbReference>
<dbReference type="PANTHER" id="PTHR36926">
    <property type="entry name" value="COLICIN V PRODUCTION PROTEIN"/>
    <property type="match status" value="1"/>
</dbReference>
<evidence type="ECO:0000313" key="7">
    <source>
        <dbReference type="Proteomes" id="UP000298438"/>
    </source>
</evidence>
<reference evidence="6 7" key="1">
    <citation type="submission" date="2019-03" db="EMBL/GenBank/DDBJ databases">
        <title>Draft Genome Sequence of Massilia arenosa sp. nov., a Novel Massilia Species Isolated from a Sandy-loam Maize Soil.</title>
        <authorList>
            <person name="Raths R."/>
            <person name="Peta V."/>
            <person name="Bucking H."/>
        </authorList>
    </citation>
    <scope>NUCLEOTIDE SEQUENCE [LARGE SCALE GENOMIC DNA]</scope>
    <source>
        <strain evidence="6 7">MC02</strain>
    </source>
</reference>
<dbReference type="AlphaFoldDB" id="A0A4Y9S7D1"/>
<keyword evidence="4 5" id="KW-0472">Membrane</keyword>
<dbReference type="InterPro" id="IPR052719">
    <property type="entry name" value="CvpA-like"/>
</dbReference>
<dbReference type="OrthoDB" id="9810601at2"/>
<dbReference type="GO" id="GO:0016020">
    <property type="term" value="C:membrane"/>
    <property type="evidence" value="ECO:0007669"/>
    <property type="project" value="UniProtKB-SubCell"/>
</dbReference>
<evidence type="ECO:0000256" key="1">
    <source>
        <dbReference type="ARBA" id="ARBA00004141"/>
    </source>
</evidence>
<dbReference type="PANTHER" id="PTHR36926:SF1">
    <property type="entry name" value="COLICIN V PRODUCTION PROTEIN"/>
    <property type="match status" value="1"/>
</dbReference>
<evidence type="ECO:0000256" key="3">
    <source>
        <dbReference type="ARBA" id="ARBA00022989"/>
    </source>
</evidence>
<dbReference type="Proteomes" id="UP000298438">
    <property type="component" value="Unassembled WGS sequence"/>
</dbReference>
<name>A0A4Y9S7D1_9BURK</name>
<gene>
    <name evidence="6" type="ORF">E4L96_14535</name>
</gene>
<comment type="caution">
    <text evidence="6">The sequence shown here is derived from an EMBL/GenBank/DDBJ whole genome shotgun (WGS) entry which is preliminary data.</text>
</comment>
<keyword evidence="3 5" id="KW-1133">Transmembrane helix</keyword>
<dbReference type="EMBL" id="SPVF01000184">
    <property type="protein sequence ID" value="TFW17421.1"/>
    <property type="molecule type" value="Genomic_DNA"/>
</dbReference>
<dbReference type="RefSeq" id="WP_135207947.1">
    <property type="nucleotide sequence ID" value="NZ_SPVF01000184.1"/>
</dbReference>
<feature type="transmembrane region" description="Helical" evidence="5">
    <location>
        <begin position="7"/>
        <end position="25"/>
    </location>
</feature>
<feature type="transmembrane region" description="Helical" evidence="5">
    <location>
        <begin position="31"/>
        <end position="52"/>
    </location>
</feature>
<protein>
    <submittedName>
        <fullName evidence="6">CvpA family protein</fullName>
    </submittedName>
</protein>
<evidence type="ECO:0000313" key="6">
    <source>
        <dbReference type="EMBL" id="TFW17421.1"/>
    </source>
</evidence>
<dbReference type="Pfam" id="PF02674">
    <property type="entry name" value="Colicin_V"/>
    <property type="match status" value="1"/>
</dbReference>
<comment type="subcellular location">
    <subcellularLocation>
        <location evidence="1">Membrane</location>
        <topology evidence="1">Multi-pass membrane protein</topology>
    </subcellularLocation>
</comment>
<accession>A0A4Y9S7D1</accession>
<keyword evidence="7" id="KW-1185">Reference proteome</keyword>
<dbReference type="GO" id="GO:0009403">
    <property type="term" value="P:toxin biosynthetic process"/>
    <property type="evidence" value="ECO:0007669"/>
    <property type="project" value="InterPro"/>
</dbReference>
<organism evidence="6 7">
    <name type="scientific">Zemynaea arenosa</name>
    <dbReference type="NCBI Taxonomy" id="2561931"/>
    <lineage>
        <taxon>Bacteria</taxon>
        <taxon>Pseudomonadati</taxon>
        <taxon>Pseudomonadota</taxon>
        <taxon>Betaproteobacteria</taxon>
        <taxon>Burkholderiales</taxon>
        <taxon>Oxalobacteraceae</taxon>
        <taxon>Telluria group</taxon>
        <taxon>Zemynaea</taxon>
    </lineage>
</organism>